<comment type="caution">
    <text evidence="1">The sequence shown here is derived from an EMBL/GenBank/DDBJ whole genome shotgun (WGS) entry which is preliminary data.</text>
</comment>
<keyword evidence="2" id="KW-1185">Reference proteome</keyword>
<dbReference type="Proteomes" id="UP000821845">
    <property type="component" value="Chromosome 6"/>
</dbReference>
<accession>A0ACB7RXI7</accession>
<name>A0ACB7RXI7_HYAAI</name>
<gene>
    <name evidence="1" type="ORF">HPB50_001111</name>
</gene>
<protein>
    <submittedName>
        <fullName evidence="1">Uncharacterized protein</fullName>
    </submittedName>
</protein>
<organism evidence="1 2">
    <name type="scientific">Hyalomma asiaticum</name>
    <name type="common">Tick</name>
    <dbReference type="NCBI Taxonomy" id="266040"/>
    <lineage>
        <taxon>Eukaryota</taxon>
        <taxon>Metazoa</taxon>
        <taxon>Ecdysozoa</taxon>
        <taxon>Arthropoda</taxon>
        <taxon>Chelicerata</taxon>
        <taxon>Arachnida</taxon>
        <taxon>Acari</taxon>
        <taxon>Parasitiformes</taxon>
        <taxon>Ixodida</taxon>
        <taxon>Ixodoidea</taxon>
        <taxon>Ixodidae</taxon>
        <taxon>Hyalomminae</taxon>
        <taxon>Hyalomma</taxon>
    </lineage>
</organism>
<proteinExistence type="predicted"/>
<evidence type="ECO:0000313" key="2">
    <source>
        <dbReference type="Proteomes" id="UP000821845"/>
    </source>
</evidence>
<sequence>MSWTFNHRPLQRHAVGSACCVGTKGQWDAAGVEPKGTDFVVLLKCRTQLYLAAVFPENGAGRALIAHLGATASRLVTIVLVREQNLTLVYTSNPHIADKLIGEFAVPSSVGPVPMFGYLWADTQDSCYGVVTVPNSDNEATLRESLYWSEGEILHVRYVSYDALLIPVQPYKKTVPACSRCGSVGHRPDTCPGPKPDLCGICRKAVPLTDGSRAPHECTPRCALCAGPHVTGGRRCRERYRVPPPKPPTPPPEGQTGPGKRKRRRRRKPRKLEHRAPPQGAQPSATNAIVPPYPGAGASGLPYEGQLRTNLRSRGLLRGRLCPHRPNRIRRYLDPSLLPRGTHRGPTASEKDPR</sequence>
<reference evidence="1" key="1">
    <citation type="submission" date="2020-05" db="EMBL/GenBank/DDBJ databases">
        <title>Large-scale comparative analyses of tick genomes elucidate their genetic diversity and vector capacities.</title>
        <authorList>
            <person name="Jia N."/>
            <person name="Wang J."/>
            <person name="Shi W."/>
            <person name="Du L."/>
            <person name="Sun Y."/>
            <person name="Zhan W."/>
            <person name="Jiang J."/>
            <person name="Wang Q."/>
            <person name="Zhang B."/>
            <person name="Ji P."/>
            <person name="Sakyi L.B."/>
            <person name="Cui X."/>
            <person name="Yuan T."/>
            <person name="Jiang B."/>
            <person name="Yang W."/>
            <person name="Lam T.T.-Y."/>
            <person name="Chang Q."/>
            <person name="Ding S."/>
            <person name="Wang X."/>
            <person name="Zhu J."/>
            <person name="Ruan X."/>
            <person name="Zhao L."/>
            <person name="Wei J."/>
            <person name="Que T."/>
            <person name="Du C."/>
            <person name="Cheng J."/>
            <person name="Dai P."/>
            <person name="Han X."/>
            <person name="Huang E."/>
            <person name="Gao Y."/>
            <person name="Liu J."/>
            <person name="Shao H."/>
            <person name="Ye R."/>
            <person name="Li L."/>
            <person name="Wei W."/>
            <person name="Wang X."/>
            <person name="Wang C."/>
            <person name="Yang T."/>
            <person name="Huo Q."/>
            <person name="Li W."/>
            <person name="Guo W."/>
            <person name="Chen H."/>
            <person name="Zhou L."/>
            <person name="Ni X."/>
            <person name="Tian J."/>
            <person name="Zhou Y."/>
            <person name="Sheng Y."/>
            <person name="Liu T."/>
            <person name="Pan Y."/>
            <person name="Xia L."/>
            <person name="Li J."/>
            <person name="Zhao F."/>
            <person name="Cao W."/>
        </authorList>
    </citation>
    <scope>NUCLEOTIDE SEQUENCE</scope>
    <source>
        <strain evidence="1">Hyas-2018</strain>
    </source>
</reference>
<evidence type="ECO:0000313" key="1">
    <source>
        <dbReference type="EMBL" id="KAH6927235.1"/>
    </source>
</evidence>
<dbReference type="EMBL" id="CM023486">
    <property type="protein sequence ID" value="KAH6927235.1"/>
    <property type="molecule type" value="Genomic_DNA"/>
</dbReference>